<evidence type="ECO:0000256" key="12">
    <source>
        <dbReference type="SAM" id="MobiDB-lite"/>
    </source>
</evidence>
<dbReference type="InterPro" id="IPR050274">
    <property type="entry name" value="Nuclear_hormone_rcpt_NR2"/>
</dbReference>
<evidence type="ECO:0000313" key="16">
    <source>
        <dbReference type="WBParaSite" id="PSAMB.scaffold390size53574.g5449.t1"/>
    </source>
</evidence>
<evidence type="ECO:0000313" key="15">
    <source>
        <dbReference type="Proteomes" id="UP000887566"/>
    </source>
</evidence>
<dbReference type="CDD" id="cd06960">
    <property type="entry name" value="NR_DBD_HNF4A"/>
    <property type="match status" value="1"/>
</dbReference>
<keyword evidence="3 11" id="KW-0479">Metal-binding</keyword>
<dbReference type="WBParaSite" id="PSAMB.scaffold390size53574.g5449.t1">
    <property type="protein sequence ID" value="PSAMB.scaffold390size53574.g5449.t1"/>
    <property type="gene ID" value="PSAMB.scaffold390size53574.g5449"/>
</dbReference>
<evidence type="ECO:0000256" key="8">
    <source>
        <dbReference type="ARBA" id="ARBA00023163"/>
    </source>
</evidence>
<dbReference type="Gene3D" id="1.10.565.10">
    <property type="entry name" value="Retinoid X Receptor"/>
    <property type="match status" value="1"/>
</dbReference>
<dbReference type="SUPFAM" id="SSF57716">
    <property type="entry name" value="Glucocorticoid receptor-like (DNA-binding domain)"/>
    <property type="match status" value="1"/>
</dbReference>
<name>A0A914WFS5_9BILA</name>
<comment type="similarity">
    <text evidence="2 11">Belongs to the nuclear hormone receptor family.</text>
</comment>
<dbReference type="PRINTS" id="PR00398">
    <property type="entry name" value="STRDHORMONER"/>
</dbReference>
<dbReference type="Proteomes" id="UP000887566">
    <property type="component" value="Unplaced"/>
</dbReference>
<dbReference type="PROSITE" id="PS00031">
    <property type="entry name" value="NUCLEAR_REC_DBD_1"/>
    <property type="match status" value="1"/>
</dbReference>
<feature type="domain" description="Nuclear receptor" evidence="13">
    <location>
        <begin position="22"/>
        <end position="97"/>
    </location>
</feature>
<dbReference type="Pfam" id="PF00105">
    <property type="entry name" value="zf-C4"/>
    <property type="match status" value="1"/>
</dbReference>
<dbReference type="SMART" id="SM00399">
    <property type="entry name" value="ZnF_C4"/>
    <property type="match status" value="1"/>
</dbReference>
<dbReference type="AlphaFoldDB" id="A0A914WFS5"/>
<proteinExistence type="inferred from homology"/>
<keyword evidence="15" id="KW-1185">Reference proteome</keyword>
<reference evidence="16" key="1">
    <citation type="submission" date="2022-11" db="UniProtKB">
        <authorList>
            <consortium name="WormBaseParasite"/>
        </authorList>
    </citation>
    <scope>IDENTIFICATION</scope>
</reference>
<organism evidence="15 16">
    <name type="scientific">Plectus sambesii</name>
    <dbReference type="NCBI Taxonomy" id="2011161"/>
    <lineage>
        <taxon>Eukaryota</taxon>
        <taxon>Metazoa</taxon>
        <taxon>Ecdysozoa</taxon>
        <taxon>Nematoda</taxon>
        <taxon>Chromadorea</taxon>
        <taxon>Plectida</taxon>
        <taxon>Plectina</taxon>
        <taxon>Plectoidea</taxon>
        <taxon>Plectidae</taxon>
        <taxon>Plectus</taxon>
    </lineage>
</organism>
<dbReference type="InterPro" id="IPR013088">
    <property type="entry name" value="Znf_NHR/GATA"/>
</dbReference>
<evidence type="ECO:0000256" key="6">
    <source>
        <dbReference type="ARBA" id="ARBA00023015"/>
    </source>
</evidence>
<dbReference type="GO" id="GO:0000978">
    <property type="term" value="F:RNA polymerase II cis-regulatory region sequence-specific DNA binding"/>
    <property type="evidence" value="ECO:0007669"/>
    <property type="project" value="InterPro"/>
</dbReference>
<dbReference type="Pfam" id="PF00104">
    <property type="entry name" value="Hormone_recep"/>
    <property type="match status" value="1"/>
</dbReference>
<evidence type="ECO:0000256" key="2">
    <source>
        <dbReference type="ARBA" id="ARBA00005993"/>
    </source>
</evidence>
<dbReference type="PRINTS" id="PR00047">
    <property type="entry name" value="STROIDFINGER"/>
</dbReference>
<feature type="region of interest" description="Disordered" evidence="12">
    <location>
        <begin position="1"/>
        <end position="20"/>
    </location>
</feature>
<evidence type="ECO:0000256" key="4">
    <source>
        <dbReference type="ARBA" id="ARBA00022771"/>
    </source>
</evidence>
<evidence type="ECO:0000256" key="9">
    <source>
        <dbReference type="ARBA" id="ARBA00023170"/>
    </source>
</evidence>
<dbReference type="InterPro" id="IPR000536">
    <property type="entry name" value="Nucl_hrmn_rcpt_lig-bd"/>
</dbReference>
<dbReference type="SUPFAM" id="SSF48508">
    <property type="entry name" value="Nuclear receptor ligand-binding domain"/>
    <property type="match status" value="1"/>
</dbReference>
<accession>A0A914WFS5</accession>
<dbReference type="InterPro" id="IPR049636">
    <property type="entry name" value="HNF4-like_DBD"/>
</dbReference>
<evidence type="ECO:0000256" key="11">
    <source>
        <dbReference type="RuleBase" id="RU004334"/>
    </source>
</evidence>
<evidence type="ECO:0000259" key="13">
    <source>
        <dbReference type="PROSITE" id="PS51030"/>
    </source>
</evidence>
<dbReference type="PROSITE" id="PS51030">
    <property type="entry name" value="NUCLEAR_REC_DBD_2"/>
    <property type="match status" value="1"/>
</dbReference>
<keyword evidence="6 11" id="KW-0805">Transcription regulation</keyword>
<dbReference type="GO" id="GO:0008270">
    <property type="term" value="F:zinc ion binding"/>
    <property type="evidence" value="ECO:0007669"/>
    <property type="project" value="UniProtKB-KW"/>
</dbReference>
<evidence type="ECO:0000259" key="14">
    <source>
        <dbReference type="PROSITE" id="PS51843"/>
    </source>
</evidence>
<evidence type="ECO:0000256" key="5">
    <source>
        <dbReference type="ARBA" id="ARBA00022833"/>
    </source>
</evidence>
<dbReference type="InterPro" id="IPR001628">
    <property type="entry name" value="Znf_hrmn_rcpt"/>
</dbReference>
<dbReference type="SMART" id="SM00430">
    <property type="entry name" value="HOLI"/>
    <property type="match status" value="1"/>
</dbReference>
<dbReference type="InterPro" id="IPR035500">
    <property type="entry name" value="NHR-like_dom_sf"/>
</dbReference>
<evidence type="ECO:0000256" key="7">
    <source>
        <dbReference type="ARBA" id="ARBA00023125"/>
    </source>
</evidence>
<dbReference type="PROSITE" id="PS51843">
    <property type="entry name" value="NR_LBD"/>
    <property type="match status" value="1"/>
</dbReference>
<protein>
    <submittedName>
        <fullName evidence="16">Uncharacterized protein</fullName>
    </submittedName>
</protein>
<dbReference type="GO" id="GO:0003700">
    <property type="term" value="F:DNA-binding transcription factor activity"/>
    <property type="evidence" value="ECO:0007669"/>
    <property type="project" value="InterPro"/>
</dbReference>
<keyword evidence="8 11" id="KW-0804">Transcription</keyword>
<keyword evidence="9 11" id="KW-0675">Receptor</keyword>
<dbReference type="PANTHER" id="PTHR24083">
    <property type="entry name" value="NUCLEAR HORMONE RECEPTOR"/>
    <property type="match status" value="1"/>
</dbReference>
<evidence type="ECO:0000256" key="3">
    <source>
        <dbReference type="ARBA" id="ARBA00022723"/>
    </source>
</evidence>
<keyword evidence="5 11" id="KW-0862">Zinc</keyword>
<sequence>MSSSSFDNIELSDARPRGSNCPEPCAVCGDSSSGYHYDVPSCNGCKTFFRRTIIANRKFECHRDGKCQFDKDVRCACRACRFQRCVAVGMNPKAIQFTPTAVGLGKKRKLVKTESISDASSFSEQQITQMPPQASPVEPNDTLDDALIERLLDIERKCEYLRTSDFPLGRSLLDQLTRPCALDDVVEKYATRCTWKEEKNTIEKFKFWLRHDLTILIEYAKSFDSFRYLSLIDKCALLQQVSMVCCVVVTHWDSARKGHDVIVLPCGFTPSKDITCCGRARARITNSRLMQAFKRHDFDRTEYALLKAILFFHTDCWELSKEGKEQVGAERQKYLRALFKYSCAKYGPAGPGKYGMSLALLPTMHDSAEQHKDRMRVGEILRQKDIDPFFQEMILGKKITI</sequence>
<keyword evidence="4 11" id="KW-0863">Zinc-finger</keyword>
<dbReference type="InterPro" id="IPR001723">
    <property type="entry name" value="Nuclear_hrmn_rcpt"/>
</dbReference>
<keyword evidence="10 11" id="KW-0539">Nucleus</keyword>
<dbReference type="FunFam" id="3.30.50.10:FF:000030">
    <property type="entry name" value="Nuclear Hormone Receptor family"/>
    <property type="match status" value="1"/>
</dbReference>
<evidence type="ECO:0000256" key="10">
    <source>
        <dbReference type="ARBA" id="ARBA00023242"/>
    </source>
</evidence>
<keyword evidence="7 11" id="KW-0238">DNA-binding</keyword>
<feature type="domain" description="NR LBD" evidence="14">
    <location>
        <begin position="143"/>
        <end position="397"/>
    </location>
</feature>
<dbReference type="GO" id="GO:0005634">
    <property type="term" value="C:nucleus"/>
    <property type="evidence" value="ECO:0007669"/>
    <property type="project" value="UniProtKB-SubCell"/>
</dbReference>
<evidence type="ECO:0000256" key="1">
    <source>
        <dbReference type="ARBA" id="ARBA00004123"/>
    </source>
</evidence>
<dbReference type="Gene3D" id="3.30.50.10">
    <property type="entry name" value="Erythroid Transcription Factor GATA-1, subunit A"/>
    <property type="match status" value="1"/>
</dbReference>
<comment type="subcellular location">
    <subcellularLocation>
        <location evidence="1 11">Nucleus</location>
    </subcellularLocation>
</comment>